<comment type="similarity">
    <text evidence="1">Belongs to the thioesterase PaaI family.</text>
</comment>
<dbReference type="InterPro" id="IPR006683">
    <property type="entry name" value="Thioestr_dom"/>
</dbReference>
<comment type="caution">
    <text evidence="4">The sequence shown here is derived from an EMBL/GenBank/DDBJ whole genome shotgun (WGS) entry which is preliminary data.</text>
</comment>
<protein>
    <submittedName>
        <fullName evidence="4">PaaI family thioesterase</fullName>
    </submittedName>
</protein>
<reference evidence="5" key="1">
    <citation type="journal article" date="2019" name="Int. J. Syst. Evol. Microbiol.">
        <title>The Global Catalogue of Microorganisms (GCM) 10K type strain sequencing project: providing services to taxonomists for standard genome sequencing and annotation.</title>
        <authorList>
            <consortium name="The Broad Institute Genomics Platform"/>
            <consortium name="The Broad Institute Genome Sequencing Center for Infectious Disease"/>
            <person name="Wu L."/>
            <person name="Ma J."/>
        </authorList>
    </citation>
    <scope>NUCLEOTIDE SEQUENCE [LARGE SCALE GENOMIC DNA]</scope>
    <source>
        <strain evidence="5">JCM 16083</strain>
    </source>
</reference>
<dbReference type="NCBIfam" id="TIGR00369">
    <property type="entry name" value="unchar_dom_1"/>
    <property type="match status" value="1"/>
</dbReference>
<dbReference type="PANTHER" id="PTHR21660">
    <property type="entry name" value="THIOESTERASE SUPERFAMILY MEMBER-RELATED"/>
    <property type="match status" value="1"/>
</dbReference>
<organism evidence="4 5">
    <name type="scientific">Wandonia haliotis</name>
    <dbReference type="NCBI Taxonomy" id="574963"/>
    <lineage>
        <taxon>Bacteria</taxon>
        <taxon>Pseudomonadati</taxon>
        <taxon>Bacteroidota</taxon>
        <taxon>Flavobacteriia</taxon>
        <taxon>Flavobacteriales</taxon>
        <taxon>Crocinitomicaceae</taxon>
        <taxon>Wandonia</taxon>
    </lineage>
</organism>
<proteinExistence type="inferred from homology"/>
<dbReference type="InterPro" id="IPR039298">
    <property type="entry name" value="ACOT13"/>
</dbReference>
<dbReference type="Proteomes" id="UP001501126">
    <property type="component" value="Unassembled WGS sequence"/>
</dbReference>
<keyword evidence="5" id="KW-1185">Reference proteome</keyword>
<dbReference type="Gene3D" id="3.10.129.10">
    <property type="entry name" value="Hotdog Thioesterase"/>
    <property type="match status" value="1"/>
</dbReference>
<evidence type="ECO:0000313" key="4">
    <source>
        <dbReference type="EMBL" id="GAA0876407.1"/>
    </source>
</evidence>
<evidence type="ECO:0000256" key="1">
    <source>
        <dbReference type="ARBA" id="ARBA00008324"/>
    </source>
</evidence>
<dbReference type="InterPro" id="IPR003736">
    <property type="entry name" value="PAAI_dom"/>
</dbReference>
<dbReference type="Pfam" id="PF03061">
    <property type="entry name" value="4HBT"/>
    <property type="match status" value="1"/>
</dbReference>
<dbReference type="EMBL" id="BAAAFH010000022">
    <property type="protein sequence ID" value="GAA0876407.1"/>
    <property type="molecule type" value="Genomic_DNA"/>
</dbReference>
<gene>
    <name evidence="4" type="ORF">GCM10009118_28170</name>
</gene>
<dbReference type="PANTHER" id="PTHR21660:SF1">
    <property type="entry name" value="ACYL-COENZYME A THIOESTERASE 13"/>
    <property type="match status" value="1"/>
</dbReference>
<keyword evidence="2" id="KW-0378">Hydrolase</keyword>
<dbReference type="InterPro" id="IPR029069">
    <property type="entry name" value="HotDog_dom_sf"/>
</dbReference>
<evidence type="ECO:0000313" key="5">
    <source>
        <dbReference type="Proteomes" id="UP001501126"/>
    </source>
</evidence>
<dbReference type="CDD" id="cd03443">
    <property type="entry name" value="PaaI_thioesterase"/>
    <property type="match status" value="1"/>
</dbReference>
<feature type="domain" description="Thioesterase" evidence="3">
    <location>
        <begin position="51"/>
        <end position="126"/>
    </location>
</feature>
<evidence type="ECO:0000256" key="2">
    <source>
        <dbReference type="ARBA" id="ARBA00022801"/>
    </source>
</evidence>
<sequence length="144" mass="15343">MESVRDLIIETYKRTNRFGDDLGMQLSIVQPGEIEYKLAVSDKHMATPVAAHGGVIATLMDGTLGVAALSLVVEQGKVVSTIELKLNFLSPARLGDTLIATGKVVQAGSRIIYAEGEIRNQKNELVAKGSGTFNAYPAEKAGIL</sequence>
<name>A0ABP3Y9T5_9FLAO</name>
<dbReference type="SUPFAM" id="SSF54637">
    <property type="entry name" value="Thioesterase/thiol ester dehydrase-isomerase"/>
    <property type="match status" value="1"/>
</dbReference>
<evidence type="ECO:0000259" key="3">
    <source>
        <dbReference type="Pfam" id="PF03061"/>
    </source>
</evidence>
<dbReference type="RefSeq" id="WP_343789172.1">
    <property type="nucleotide sequence ID" value="NZ_BAAAFH010000022.1"/>
</dbReference>
<accession>A0ABP3Y9T5</accession>